<organism evidence="2 3">
    <name type="scientific">Escallonia herrerae</name>
    <dbReference type="NCBI Taxonomy" id="1293975"/>
    <lineage>
        <taxon>Eukaryota</taxon>
        <taxon>Viridiplantae</taxon>
        <taxon>Streptophyta</taxon>
        <taxon>Embryophyta</taxon>
        <taxon>Tracheophyta</taxon>
        <taxon>Spermatophyta</taxon>
        <taxon>Magnoliopsida</taxon>
        <taxon>eudicotyledons</taxon>
        <taxon>Gunneridae</taxon>
        <taxon>Pentapetalae</taxon>
        <taxon>asterids</taxon>
        <taxon>campanulids</taxon>
        <taxon>Escalloniales</taxon>
        <taxon>Escalloniaceae</taxon>
        <taxon>Escallonia</taxon>
    </lineage>
</organism>
<dbReference type="SUPFAM" id="SSF50630">
    <property type="entry name" value="Acid proteases"/>
    <property type="match status" value="1"/>
</dbReference>
<gene>
    <name evidence="2" type="ORF">RJ639_027711</name>
</gene>
<evidence type="ECO:0008006" key="4">
    <source>
        <dbReference type="Google" id="ProtNLM"/>
    </source>
</evidence>
<accession>A0AA88X447</accession>
<dbReference type="EMBL" id="JAVXUP010000074">
    <property type="protein sequence ID" value="KAK3039567.1"/>
    <property type="molecule type" value="Genomic_DNA"/>
</dbReference>
<protein>
    <recommendedName>
        <fullName evidence="4">Gag-pol polyprotein</fullName>
    </recommendedName>
</protein>
<evidence type="ECO:0000313" key="3">
    <source>
        <dbReference type="Proteomes" id="UP001188597"/>
    </source>
</evidence>
<feature type="compositionally biased region" description="Basic and acidic residues" evidence="1">
    <location>
        <begin position="1"/>
        <end position="17"/>
    </location>
</feature>
<keyword evidence="3" id="KW-1185">Reference proteome</keyword>
<reference evidence="2" key="1">
    <citation type="submission" date="2022-12" db="EMBL/GenBank/DDBJ databases">
        <title>Draft genome assemblies for two species of Escallonia (Escalloniales).</title>
        <authorList>
            <person name="Chanderbali A."/>
            <person name="Dervinis C."/>
            <person name="Anghel I."/>
            <person name="Soltis D."/>
            <person name="Soltis P."/>
            <person name="Zapata F."/>
        </authorList>
    </citation>
    <scope>NUCLEOTIDE SEQUENCE</scope>
    <source>
        <strain evidence="2">UCBG64.0493</strain>
        <tissue evidence="2">Leaf</tissue>
    </source>
</reference>
<dbReference type="InterPro" id="IPR021109">
    <property type="entry name" value="Peptidase_aspartic_dom_sf"/>
</dbReference>
<dbReference type="Gene3D" id="2.40.70.10">
    <property type="entry name" value="Acid Proteases"/>
    <property type="match status" value="1"/>
</dbReference>
<dbReference type="GO" id="GO:0004190">
    <property type="term" value="F:aspartic-type endopeptidase activity"/>
    <property type="evidence" value="ECO:0007669"/>
    <property type="project" value="InterPro"/>
</dbReference>
<dbReference type="Proteomes" id="UP001188597">
    <property type="component" value="Unassembled WGS sequence"/>
</dbReference>
<dbReference type="GO" id="GO:0006508">
    <property type="term" value="P:proteolysis"/>
    <property type="evidence" value="ECO:0007669"/>
    <property type="project" value="InterPro"/>
</dbReference>
<evidence type="ECO:0000313" key="2">
    <source>
        <dbReference type="EMBL" id="KAK3039567.1"/>
    </source>
</evidence>
<sequence>MAIVERLEDFEQGERPRSPRHKYAKDRGDGRSKTGSHKATDDEQSGTRDVTAITKGRRSIREVTSGHKGSNGDSSNSNGEARMGELQMFNAFVQKSKEEAAKGKKSKKRRDLLYVMVDVVGNTQEAHVDTGAILNFMSPRVEWLRLKPTKDGGWFTVVNAKERLAKGVVKNVDLRINEWTGNADFNIIDMDELGVVLGIDFMEKSSTRLNPYCRVMMMVECIPTFKEDSRWSAFLPLRRMQDGVPEDGTEGILLFSYGVVY</sequence>
<comment type="caution">
    <text evidence="2">The sequence shown here is derived from an EMBL/GenBank/DDBJ whole genome shotgun (WGS) entry which is preliminary data.</text>
</comment>
<feature type="region of interest" description="Disordered" evidence="1">
    <location>
        <begin position="1"/>
        <end position="80"/>
    </location>
</feature>
<feature type="compositionally biased region" description="Low complexity" evidence="1">
    <location>
        <begin position="66"/>
        <end position="79"/>
    </location>
</feature>
<name>A0AA88X447_9ASTE</name>
<evidence type="ECO:0000256" key="1">
    <source>
        <dbReference type="SAM" id="MobiDB-lite"/>
    </source>
</evidence>
<proteinExistence type="predicted"/>
<dbReference type="AlphaFoldDB" id="A0AA88X447"/>
<dbReference type="CDD" id="cd00303">
    <property type="entry name" value="retropepsin_like"/>
    <property type="match status" value="1"/>
</dbReference>